<protein>
    <submittedName>
        <fullName evidence="2">CHAT domain-containing protein</fullName>
    </submittedName>
</protein>
<sequence>MSPPDELQVAHAELAAAITAIQQVPGFEGFLAPARFADVAATAGHPLVYLVPSEQAGLALIVHGEMVTDVRLPGLTDREVHDWAERHAARDGWRQHLPGLTGWLWDAVAGPLLDALPGTTRITLVPAGLTGLLPLHAARCPDASRPTGYRYLIDDLVPGYTPNARALAAARDLAARVDARRLLVVTDARLPHARWEGLAAAAAFPESEVRDGSDFDSALLPAADVAHFGCHGAVATEPLQNAIRLTATTSLRLADILPMRLRLRLAVLSACDTFVPGRTLPDEVINLPTGLLQAGVAGVVASMWAVDDHATALLMTEFYRRWEPAGDPAAALIGAQRWLRDATPAEVEDHWAAALEAGESWLPEEVAAALLPGVFAAGESGSRPWSEPASWAAFTFTGA</sequence>
<evidence type="ECO:0000313" key="2">
    <source>
        <dbReference type="EMBL" id="MBB4743663.1"/>
    </source>
</evidence>
<organism evidence="2 3">
    <name type="scientific">Actinoplanes octamycinicus</name>
    <dbReference type="NCBI Taxonomy" id="135948"/>
    <lineage>
        <taxon>Bacteria</taxon>
        <taxon>Bacillati</taxon>
        <taxon>Actinomycetota</taxon>
        <taxon>Actinomycetes</taxon>
        <taxon>Micromonosporales</taxon>
        <taxon>Micromonosporaceae</taxon>
        <taxon>Actinoplanes</taxon>
    </lineage>
</organism>
<comment type="caution">
    <text evidence="2">The sequence shown here is derived from an EMBL/GenBank/DDBJ whole genome shotgun (WGS) entry which is preliminary data.</text>
</comment>
<dbReference type="Pfam" id="PF12770">
    <property type="entry name" value="CHAT"/>
    <property type="match status" value="1"/>
</dbReference>
<dbReference type="Proteomes" id="UP000546162">
    <property type="component" value="Unassembled WGS sequence"/>
</dbReference>
<dbReference type="InterPro" id="IPR024983">
    <property type="entry name" value="CHAT_dom"/>
</dbReference>
<proteinExistence type="predicted"/>
<evidence type="ECO:0000259" key="1">
    <source>
        <dbReference type="Pfam" id="PF12770"/>
    </source>
</evidence>
<feature type="domain" description="CHAT" evidence="1">
    <location>
        <begin position="102"/>
        <end position="398"/>
    </location>
</feature>
<gene>
    <name evidence="2" type="ORF">BJY16_007122</name>
</gene>
<dbReference type="EMBL" id="JACHNB010000001">
    <property type="protein sequence ID" value="MBB4743663.1"/>
    <property type="molecule type" value="Genomic_DNA"/>
</dbReference>
<dbReference type="AlphaFoldDB" id="A0A7W7H4B5"/>
<evidence type="ECO:0000313" key="3">
    <source>
        <dbReference type="Proteomes" id="UP000546162"/>
    </source>
</evidence>
<name>A0A7W7H4B5_9ACTN</name>
<accession>A0A7W7H4B5</accession>
<dbReference type="RefSeq" id="WP_185043923.1">
    <property type="nucleotide sequence ID" value="NZ_BAABFG010000005.1"/>
</dbReference>
<keyword evidence="3" id="KW-1185">Reference proteome</keyword>
<reference evidence="2 3" key="1">
    <citation type="submission" date="2020-08" db="EMBL/GenBank/DDBJ databases">
        <title>Sequencing the genomes of 1000 actinobacteria strains.</title>
        <authorList>
            <person name="Klenk H.-P."/>
        </authorList>
    </citation>
    <scope>NUCLEOTIDE SEQUENCE [LARGE SCALE GENOMIC DNA]</scope>
    <source>
        <strain evidence="2 3">DSM 45809</strain>
    </source>
</reference>